<dbReference type="WBParaSite" id="PDA_v2.g13618.t1">
    <property type="protein sequence ID" value="PDA_v2.g13618.t1"/>
    <property type="gene ID" value="PDA_v2.g13618"/>
</dbReference>
<accession>A0A914P6P1</accession>
<keyword evidence="2" id="KW-1133">Transmembrane helix</keyword>
<keyword evidence="4" id="KW-1185">Reference proteome</keyword>
<evidence type="ECO:0000256" key="2">
    <source>
        <dbReference type="SAM" id="Phobius"/>
    </source>
</evidence>
<feature type="region of interest" description="Disordered" evidence="1">
    <location>
        <begin position="267"/>
        <end position="360"/>
    </location>
</feature>
<evidence type="ECO:0000256" key="1">
    <source>
        <dbReference type="SAM" id="MobiDB-lite"/>
    </source>
</evidence>
<protein>
    <submittedName>
        <fullName evidence="5">Uncharacterized protein</fullName>
    </submittedName>
</protein>
<feature type="compositionally biased region" description="Basic and acidic residues" evidence="1">
    <location>
        <begin position="43"/>
        <end position="53"/>
    </location>
</feature>
<keyword evidence="3" id="KW-0732">Signal</keyword>
<feature type="compositionally biased region" description="Basic and acidic residues" evidence="1">
    <location>
        <begin position="551"/>
        <end position="564"/>
    </location>
</feature>
<feature type="transmembrane region" description="Helical" evidence="2">
    <location>
        <begin position="235"/>
        <end position="257"/>
    </location>
</feature>
<feature type="compositionally biased region" description="Basic and acidic residues" evidence="1">
    <location>
        <begin position="311"/>
        <end position="321"/>
    </location>
</feature>
<feature type="compositionally biased region" description="Basic and acidic residues" evidence="1">
    <location>
        <begin position="270"/>
        <end position="304"/>
    </location>
</feature>
<name>A0A914P6P1_9BILA</name>
<keyword evidence="2" id="KW-0812">Transmembrane</keyword>
<reference evidence="5" key="1">
    <citation type="submission" date="2022-11" db="UniProtKB">
        <authorList>
            <consortium name="WormBaseParasite"/>
        </authorList>
    </citation>
    <scope>IDENTIFICATION</scope>
</reference>
<organism evidence="4 5">
    <name type="scientific">Panagrolaimus davidi</name>
    <dbReference type="NCBI Taxonomy" id="227884"/>
    <lineage>
        <taxon>Eukaryota</taxon>
        <taxon>Metazoa</taxon>
        <taxon>Ecdysozoa</taxon>
        <taxon>Nematoda</taxon>
        <taxon>Chromadorea</taxon>
        <taxon>Rhabditida</taxon>
        <taxon>Tylenchina</taxon>
        <taxon>Panagrolaimomorpha</taxon>
        <taxon>Panagrolaimoidea</taxon>
        <taxon>Panagrolaimidae</taxon>
        <taxon>Panagrolaimus</taxon>
    </lineage>
</organism>
<dbReference type="Proteomes" id="UP000887578">
    <property type="component" value="Unplaced"/>
</dbReference>
<evidence type="ECO:0000313" key="4">
    <source>
        <dbReference type="Proteomes" id="UP000887578"/>
    </source>
</evidence>
<evidence type="ECO:0000313" key="5">
    <source>
        <dbReference type="WBParaSite" id="PDA_v2.g13618.t1"/>
    </source>
</evidence>
<feature type="region of interest" description="Disordered" evidence="1">
    <location>
        <begin position="207"/>
        <end position="229"/>
    </location>
</feature>
<dbReference type="AlphaFoldDB" id="A0A914P6P1"/>
<feature type="region of interest" description="Disordered" evidence="1">
    <location>
        <begin position="29"/>
        <end position="65"/>
    </location>
</feature>
<sequence length="573" mass="63221">MKFFSKLLIFFFICAQFLFLHSSAKFRRRGNSSSASGIFGAGESHERENRSSDEMVSDGSVQATQSDEDVLLSGSGQINLTLTYRTLEFKVCGCAGTSNICYKSLIGFDNAVGSCSDSKSCEFKVKDDALSFGGATIYKTAFIDCLQTSMEYPSATVKGSTSTGFTNLGSFPSCDPKMVDGDIIELDVSIGTSCSIIVKNAKVPEIPTSTSSTKVPAKPSHESSSKNSEASFPDWGYVIIGIAILIVIVLIGLFVFYRYKKRQSSKRIPPKVEEIKPPKPTVSKDDIPNVETPTKKDDDLEAAKVKPSQMPKKEKKEKTKTLEPTTEDAPASTPATQPKPPIPASKEPAPTEQQPRPRSAAANYPILLCFKTDDSDVMDEVKANYPNVQHEVMATEVKILCLPVSQMFTEMNTMADESEKKLASVGCKFDEHHRIVMVSKGGRRYLKDKSTDATTVCFAFGAEYHQHVTDASDIMENASVPLLYVIALQPRFSETIRRKACAVLRRKLVRVLGYFKAADRAQMPFPVNIVENAYCRDPKFFYEPAGIKTDSASDEKKKKTGEEKRKKKSSKKH</sequence>
<evidence type="ECO:0000256" key="3">
    <source>
        <dbReference type="SAM" id="SignalP"/>
    </source>
</evidence>
<keyword evidence="2" id="KW-0472">Membrane</keyword>
<feature type="region of interest" description="Disordered" evidence="1">
    <location>
        <begin position="550"/>
        <end position="573"/>
    </location>
</feature>
<proteinExistence type="predicted"/>
<feature type="signal peptide" evidence="3">
    <location>
        <begin position="1"/>
        <end position="24"/>
    </location>
</feature>
<feature type="chain" id="PRO_5037294890" evidence="3">
    <location>
        <begin position="25"/>
        <end position="573"/>
    </location>
</feature>